<dbReference type="Proteomes" id="UP000658514">
    <property type="component" value="Unassembled WGS sequence"/>
</dbReference>
<evidence type="ECO:0000313" key="1">
    <source>
        <dbReference type="EMBL" id="MBD2196224.1"/>
    </source>
</evidence>
<protein>
    <submittedName>
        <fullName evidence="1">Uncharacterized protein</fullName>
    </submittedName>
</protein>
<accession>A0ABR8A8R5</accession>
<gene>
    <name evidence="1" type="ORF">H6G24_12060</name>
</gene>
<proteinExistence type="predicted"/>
<dbReference type="RefSeq" id="WP_190541277.1">
    <property type="nucleotide sequence ID" value="NZ_CAWPNO010000047.1"/>
</dbReference>
<evidence type="ECO:0000313" key="2">
    <source>
        <dbReference type="Proteomes" id="UP000658514"/>
    </source>
</evidence>
<name>A0ABR8A8R5_9CYAN</name>
<keyword evidence="2" id="KW-1185">Reference proteome</keyword>
<comment type="caution">
    <text evidence="1">The sequence shown here is derived from an EMBL/GenBank/DDBJ whole genome shotgun (WGS) entry which is preliminary data.</text>
</comment>
<reference evidence="1 2" key="1">
    <citation type="journal article" date="2020" name="ISME J.">
        <title>Comparative genomics reveals insights into cyanobacterial evolution and habitat adaptation.</title>
        <authorList>
            <person name="Chen M.Y."/>
            <person name="Teng W.K."/>
            <person name="Zhao L."/>
            <person name="Hu C.X."/>
            <person name="Zhou Y.K."/>
            <person name="Han B.P."/>
            <person name="Song L.R."/>
            <person name="Shu W.S."/>
        </authorList>
    </citation>
    <scope>NUCLEOTIDE SEQUENCE [LARGE SCALE GENOMIC DNA]</scope>
    <source>
        <strain evidence="1 2">FACHB-288</strain>
    </source>
</reference>
<organism evidence="1 2">
    <name type="scientific">Calothrix parietina FACHB-288</name>
    <dbReference type="NCBI Taxonomy" id="2692896"/>
    <lineage>
        <taxon>Bacteria</taxon>
        <taxon>Bacillati</taxon>
        <taxon>Cyanobacteriota</taxon>
        <taxon>Cyanophyceae</taxon>
        <taxon>Nostocales</taxon>
        <taxon>Calotrichaceae</taxon>
        <taxon>Calothrix</taxon>
    </lineage>
</organism>
<sequence length="65" mass="7145">MWKTVLFTLIFMIASVLLIAEATLATPWLEGNSWLAENAVNTVSPEVTRSLELPLVQVEASLSDN</sequence>
<dbReference type="EMBL" id="JACJQH010000016">
    <property type="protein sequence ID" value="MBD2196224.1"/>
    <property type="molecule type" value="Genomic_DNA"/>
</dbReference>